<dbReference type="InterPro" id="IPR011042">
    <property type="entry name" value="6-blade_b-propeller_TolB-like"/>
</dbReference>
<keyword evidence="2" id="KW-0732">Signal</keyword>
<keyword evidence="1 5" id="KW-0378">Hydrolase</keyword>
<dbReference type="InterPro" id="IPR002470">
    <property type="entry name" value="Peptidase_S9A"/>
</dbReference>
<dbReference type="RefSeq" id="WP_007841845.1">
    <property type="nucleotide sequence ID" value="NZ_BAABYF010000001.1"/>
</dbReference>
<dbReference type="EMBL" id="VVZB01000003">
    <property type="protein sequence ID" value="KAA5384397.1"/>
    <property type="molecule type" value="Genomic_DNA"/>
</dbReference>
<evidence type="ECO:0000313" key="7">
    <source>
        <dbReference type="EMBL" id="TDB05970.1"/>
    </source>
</evidence>
<evidence type="ECO:0000313" key="9">
    <source>
        <dbReference type="Proteomes" id="UP000347681"/>
    </source>
</evidence>
<dbReference type="Gene3D" id="3.40.50.1820">
    <property type="entry name" value="alpha/beta hydrolase"/>
    <property type="match status" value="1"/>
</dbReference>
<dbReference type="Gene3D" id="2.120.10.30">
    <property type="entry name" value="TolB, C-terminal domain"/>
    <property type="match status" value="1"/>
</dbReference>
<dbReference type="PANTHER" id="PTHR42776:SF27">
    <property type="entry name" value="DIPEPTIDYL PEPTIDASE FAMILY MEMBER 6"/>
    <property type="match status" value="1"/>
</dbReference>
<dbReference type="PRINTS" id="PR00862">
    <property type="entry name" value="PROLIGOPTASE"/>
</dbReference>
<evidence type="ECO:0000313" key="4">
    <source>
        <dbReference type="EMBL" id="KAA5384397.1"/>
    </source>
</evidence>
<dbReference type="SUPFAM" id="SSF82171">
    <property type="entry name" value="DPP6 N-terminal domain-like"/>
    <property type="match status" value="1"/>
</dbReference>
<feature type="domain" description="Peptidase S9 prolyl oligopeptidase catalytic" evidence="3">
    <location>
        <begin position="419"/>
        <end position="630"/>
    </location>
</feature>
<dbReference type="EMBL" id="JAWDEV010000010">
    <property type="protein sequence ID" value="MDU0270201.1"/>
    <property type="molecule type" value="Genomic_DNA"/>
</dbReference>
<feature type="signal peptide" evidence="2">
    <location>
        <begin position="1"/>
        <end position="25"/>
    </location>
</feature>
<dbReference type="Pfam" id="PF00326">
    <property type="entry name" value="Peptidase_S9"/>
    <property type="match status" value="1"/>
</dbReference>
<dbReference type="InterPro" id="IPR001375">
    <property type="entry name" value="Peptidase_S9_cat"/>
</dbReference>
<dbReference type="GO" id="GO:0006508">
    <property type="term" value="P:proteolysis"/>
    <property type="evidence" value="ECO:0007669"/>
    <property type="project" value="InterPro"/>
</dbReference>
<dbReference type="EMBL" id="SLTX01000001">
    <property type="protein sequence ID" value="TDB05970.1"/>
    <property type="molecule type" value="Genomic_DNA"/>
</dbReference>
<dbReference type="GO" id="GO:0004252">
    <property type="term" value="F:serine-type endopeptidase activity"/>
    <property type="evidence" value="ECO:0007669"/>
    <property type="project" value="InterPro"/>
</dbReference>
<reference evidence="6 8" key="2">
    <citation type="journal article" date="2019" name="Nat. Microbiol.">
        <title>Genomic variation and strain-specific functional adaptation in the human gut microbiome during early life.</title>
        <authorList>
            <person name="Vatanen T."/>
            <person name="Plichta D.R."/>
            <person name="Somani J."/>
            <person name="Munch P.C."/>
            <person name="Arthur T.D."/>
            <person name="Hall A.B."/>
            <person name="Rudolf S."/>
            <person name="Oakeley E.J."/>
            <person name="Ke X."/>
            <person name="Young R.A."/>
            <person name="Haiser H.J."/>
            <person name="Kolde R."/>
            <person name="Yassour M."/>
            <person name="Luopajarvi K."/>
            <person name="Siljander H."/>
            <person name="Virtanen S.M."/>
            <person name="Ilonen J."/>
            <person name="Uibo R."/>
            <person name="Tillmann V."/>
            <person name="Mokurov S."/>
            <person name="Dorshakova N."/>
            <person name="Porter J.A."/>
            <person name="McHardy A.C."/>
            <person name="Lahdesmaki H."/>
            <person name="Vlamakis H."/>
            <person name="Huttenhower C."/>
            <person name="Knip M."/>
            <person name="Xavier R.J."/>
        </authorList>
    </citation>
    <scope>NUCLEOTIDE SEQUENCE [LARGE SCALE GENOMIC DNA]</scope>
    <source>
        <strain evidence="6 8">RJX1052</strain>
    </source>
</reference>
<evidence type="ECO:0000256" key="2">
    <source>
        <dbReference type="SAM" id="SignalP"/>
    </source>
</evidence>
<evidence type="ECO:0000313" key="5">
    <source>
        <dbReference type="EMBL" id="MDU0270201.1"/>
    </source>
</evidence>
<dbReference type="EMBL" id="SLTX01000004">
    <property type="protein sequence ID" value="TDB02580.1"/>
    <property type="molecule type" value="Genomic_DNA"/>
</dbReference>
<feature type="chain" id="PRO_5014231855" evidence="2">
    <location>
        <begin position="26"/>
        <end position="631"/>
    </location>
</feature>
<gene>
    <name evidence="7" type="ORF">E1J06_00260</name>
    <name evidence="6" type="ORF">E1J06_25070</name>
    <name evidence="4" type="ORF">F2Y61_08980</name>
    <name evidence="5" type="ORF">RVH45_09885</name>
</gene>
<evidence type="ECO:0000259" key="3">
    <source>
        <dbReference type="Pfam" id="PF00326"/>
    </source>
</evidence>
<organism evidence="4 9">
    <name type="scientific">Phocaeicola dorei</name>
    <dbReference type="NCBI Taxonomy" id="357276"/>
    <lineage>
        <taxon>Bacteria</taxon>
        <taxon>Pseudomonadati</taxon>
        <taxon>Bacteroidota</taxon>
        <taxon>Bacteroidia</taxon>
        <taxon>Bacteroidales</taxon>
        <taxon>Bacteroidaceae</taxon>
        <taxon>Phocaeicola</taxon>
    </lineage>
</organism>
<dbReference type="PANTHER" id="PTHR42776">
    <property type="entry name" value="SERINE PEPTIDASE S9 FAMILY MEMBER"/>
    <property type="match status" value="1"/>
</dbReference>
<dbReference type="KEGG" id="bdh:GV66_05060"/>
<dbReference type="Proteomes" id="UP001181086">
    <property type="component" value="Unassembled WGS sequence"/>
</dbReference>
<sequence>MKTLKRILAATTLLVTLGFASEANAQVPLENFFKNPEKAGYQISPDGKYFSYMAPYENRLNLFVQEVGSDKATRITSETVRDLAGSMWANGHRILYIKDTAGDENFQLYGVNVDGTDSKAYTAFPKVRTTIIDPLENIDSLVIIGLNKRNPQVFDPYRLNLNNGELTQLAENPGNIQGWMTDHNGKLRVALAIVDGVNTQILYRETEEQPFRPVLTTNFKETVSFATFTPDNKMVYALTNIGRDKTALVLMDPATCEEKEVLYTNDKYDISGLGYSELKKKLISVSCTGHKGTIRHYFDKNEEAIRTKLEQKLEGYDINTTSEDKSENIRIIYAGGDRTYGTYYTYNVKEDKLTKIADLAPWIKEEDMVPMHPITYTSRDGLTIEGYLTLPKGYTMENAKNLPVVVNPHGGPWARDSWGYNPEVQFLANRGYAVLQMNFRASTGYGRKFTELGYKQWGQTMQNDITDGVEWLIKKGIADPKRVAIYGGSYGGYATLAGVTFTPDLYACAIDYVGVSNLFTFMQTIPPYWKPLLDMMYEMVGDPVKDKEMMEKYSPVFHVDQIKAPLFIAQGANDPRVNKAESDQMVEALKKRGIEVEYMVKDNEGHGFHNEENKFDFYRAMEKFLDAHLKK</sequence>
<dbReference type="Proteomes" id="UP000347681">
    <property type="component" value="Unassembled WGS sequence"/>
</dbReference>
<evidence type="ECO:0000313" key="8">
    <source>
        <dbReference type="Proteomes" id="UP000294834"/>
    </source>
</evidence>
<reference evidence="4 9" key="1">
    <citation type="journal article" date="2019" name="Nat. Med.">
        <title>A library of human gut bacterial isolates paired with longitudinal multiomics data enables mechanistic microbiome research.</title>
        <authorList>
            <person name="Poyet M."/>
            <person name="Groussin M."/>
            <person name="Gibbons S.M."/>
            <person name="Avila-Pacheco J."/>
            <person name="Jiang X."/>
            <person name="Kearney S.M."/>
            <person name="Perrotta A.R."/>
            <person name="Berdy B."/>
            <person name="Zhao S."/>
            <person name="Lieberman T.D."/>
            <person name="Swanson P.K."/>
            <person name="Smith M."/>
            <person name="Roesemann S."/>
            <person name="Alexander J.E."/>
            <person name="Rich S.A."/>
            <person name="Livny J."/>
            <person name="Vlamakis H."/>
            <person name="Clish C."/>
            <person name="Bullock K."/>
            <person name="Deik A."/>
            <person name="Scott J."/>
            <person name="Pierce K.A."/>
            <person name="Xavier R.J."/>
            <person name="Alm E.J."/>
        </authorList>
    </citation>
    <scope>NUCLEOTIDE SEQUENCE [LARGE SCALE GENOMIC DNA]</scope>
    <source>
        <strain evidence="4 9">BIOML-A5</strain>
    </source>
</reference>
<protein>
    <submittedName>
        <fullName evidence="4">S9 family peptidase</fullName>
        <ecNumber evidence="5">3.4.-.-</ecNumber>
    </submittedName>
</protein>
<evidence type="ECO:0000313" key="6">
    <source>
        <dbReference type="EMBL" id="TDB02580.1"/>
    </source>
</evidence>
<reference evidence="5" key="3">
    <citation type="submission" date="2023-10" db="EMBL/GenBank/DDBJ databases">
        <title>Genome of Potential pathogenic bacteria in Crohn's disease.</title>
        <authorList>
            <person name="Rodriguez-Palacios A."/>
        </authorList>
    </citation>
    <scope>NUCLEOTIDE SEQUENCE</scope>
    <source>
        <strain evidence="5">CavFT-hAR62</strain>
    </source>
</reference>
<dbReference type="InterPro" id="IPR029058">
    <property type="entry name" value="AB_hydrolase_fold"/>
</dbReference>
<accession>A0A0K2HFW5</accession>
<dbReference type="SUPFAM" id="SSF53474">
    <property type="entry name" value="alpha/beta-Hydrolases"/>
    <property type="match status" value="1"/>
</dbReference>
<comment type="caution">
    <text evidence="4">The sequence shown here is derived from an EMBL/GenBank/DDBJ whole genome shotgun (WGS) entry which is preliminary data.</text>
</comment>
<dbReference type="EC" id="3.4.-.-" evidence="5"/>
<proteinExistence type="predicted"/>
<dbReference type="AlphaFoldDB" id="A0A0K2HFW5"/>
<evidence type="ECO:0000256" key="1">
    <source>
        <dbReference type="ARBA" id="ARBA00022801"/>
    </source>
</evidence>
<name>A0A0K2HFW5_9BACT</name>
<dbReference type="Proteomes" id="UP000294834">
    <property type="component" value="Unassembled WGS sequence"/>
</dbReference>